<accession>A0A1J5SZB8</accession>
<reference evidence="1" key="1">
    <citation type="submission" date="2016-10" db="EMBL/GenBank/DDBJ databases">
        <title>Sequence of Gallionella enrichment culture.</title>
        <authorList>
            <person name="Poehlein A."/>
            <person name="Muehling M."/>
            <person name="Daniel R."/>
        </authorList>
    </citation>
    <scope>NUCLEOTIDE SEQUENCE</scope>
</reference>
<evidence type="ECO:0000313" key="1">
    <source>
        <dbReference type="EMBL" id="OIR05334.1"/>
    </source>
</evidence>
<sequence length="50" mass="5467">MIGLAGRAVGAWAVENQWAWIGQAVEFHLGITTTIREGHFVEGIEPKFGD</sequence>
<comment type="caution">
    <text evidence="1">The sequence shown here is derived from an EMBL/GenBank/DDBJ whole genome shotgun (WGS) entry which is preliminary data.</text>
</comment>
<proteinExistence type="predicted"/>
<gene>
    <name evidence="1" type="ORF">GALL_126460</name>
</gene>
<name>A0A1J5SZB8_9ZZZZ</name>
<dbReference type="EMBL" id="MLJW01000051">
    <property type="protein sequence ID" value="OIR05334.1"/>
    <property type="molecule type" value="Genomic_DNA"/>
</dbReference>
<dbReference type="AlphaFoldDB" id="A0A1J5SZB8"/>
<organism evidence="1">
    <name type="scientific">mine drainage metagenome</name>
    <dbReference type="NCBI Taxonomy" id="410659"/>
    <lineage>
        <taxon>unclassified sequences</taxon>
        <taxon>metagenomes</taxon>
        <taxon>ecological metagenomes</taxon>
    </lineage>
</organism>
<protein>
    <submittedName>
        <fullName evidence="1">Uncharacterized protein</fullName>
    </submittedName>
</protein>